<keyword evidence="3" id="KW-1185">Reference proteome</keyword>
<evidence type="ECO:0000313" key="3">
    <source>
        <dbReference type="Proteomes" id="UP000019118"/>
    </source>
</evidence>
<reference evidence="2" key="2">
    <citation type="submission" date="2024-08" db="UniProtKB">
        <authorList>
            <consortium name="EnsemblMetazoa"/>
        </authorList>
    </citation>
    <scope>IDENTIFICATION</scope>
</reference>
<organism evidence="2 3">
    <name type="scientific">Dendroctonus ponderosae</name>
    <name type="common">Mountain pine beetle</name>
    <dbReference type="NCBI Taxonomy" id="77166"/>
    <lineage>
        <taxon>Eukaryota</taxon>
        <taxon>Metazoa</taxon>
        <taxon>Ecdysozoa</taxon>
        <taxon>Arthropoda</taxon>
        <taxon>Hexapoda</taxon>
        <taxon>Insecta</taxon>
        <taxon>Pterygota</taxon>
        <taxon>Neoptera</taxon>
        <taxon>Endopterygota</taxon>
        <taxon>Coleoptera</taxon>
        <taxon>Polyphaga</taxon>
        <taxon>Cucujiformia</taxon>
        <taxon>Curculionidae</taxon>
        <taxon>Scolytinae</taxon>
        <taxon>Dendroctonus</taxon>
    </lineage>
</organism>
<accession>A0AAR5PVR9</accession>
<reference evidence="3" key="1">
    <citation type="journal article" date="2013" name="Genome Biol.">
        <title>Draft genome of the mountain pine beetle, Dendroctonus ponderosae Hopkins, a major forest pest.</title>
        <authorList>
            <person name="Keeling C.I."/>
            <person name="Yuen M.M."/>
            <person name="Liao N.Y."/>
            <person name="Docking T.R."/>
            <person name="Chan S.K."/>
            <person name="Taylor G.A."/>
            <person name="Palmquist D.L."/>
            <person name="Jackman S.D."/>
            <person name="Nguyen A."/>
            <person name="Li M."/>
            <person name="Henderson H."/>
            <person name="Janes J.K."/>
            <person name="Zhao Y."/>
            <person name="Pandoh P."/>
            <person name="Moore R."/>
            <person name="Sperling F.A."/>
            <person name="Huber D.P."/>
            <person name="Birol I."/>
            <person name="Jones S.J."/>
            <person name="Bohlmann J."/>
        </authorList>
    </citation>
    <scope>NUCLEOTIDE SEQUENCE</scope>
</reference>
<dbReference type="GeneID" id="109540857"/>
<name>A0AAR5PVR9_DENPD</name>
<evidence type="ECO:0000256" key="1">
    <source>
        <dbReference type="SAM" id="SignalP"/>
    </source>
</evidence>
<feature type="signal peptide" evidence="1">
    <location>
        <begin position="1"/>
        <end position="21"/>
    </location>
</feature>
<protein>
    <recommendedName>
        <fullName evidence="4">VWFD domain-containing protein</fullName>
    </recommendedName>
</protein>
<keyword evidence="1" id="KW-0732">Signal</keyword>
<proteinExistence type="predicted"/>
<sequence length="1875" mass="213420">MKTYLACFLVTLLGLSETRFAENAALDECLANQSINVQPRLRKHMPTQGEDTVARAVIENPRRSASEMPNPSINIFTQFNKTFFVIGNSIFLGTMHKELSMEPYGDFEHGNRKIFKSFEYEKTGFLAISHKSDIKFYLLYENSTTPELIQKLWSPYISDGRFFTNADNLYFVLSSNISHHIGHLTFYKWMGSYFDHIEEVQATGIIKIDSFPWRSSEIFIAERKLPGLKLRSSVYEFKYDKATKIQELDTNNPFQMNIFIQKHVPYVLIYEESHRQRLFKWTGFEMVAVKKFEWKHEVNNSMVVYSNSIPLIVHPQLEKVMFFKAENEDIVLHQTKRYVVNFSIISDINKGQNEKGNITFIAGLSEDYTINIYGMYVEAHAEMEREQGEPLRNCFNNLAEKVYDPRSKLNQANVHSSPRKRQTNIDSTINGTDITIQFNNLDKRLKRVKELINNPENFPNEFVVNSKAVIKGSIKAKNIIGNHLRFDKINGKPWTPELWLQSDGKQIITGAVWIRNLKSKILVANGTTANIFKDLLRSNSTQKITGKFKIKKLVASEISAKTINNIEVNQIYKKNDSVIIKGVKSFNNVSSKNATVSKINGKDAQDVLRKLNQPNNLVFASNITIEKLEVETIDNITWNHLKETLFKIGKDHTIFGNISGPKFTTTHLKAGRINGVDPKNFMTTSTDQIINSTIQFNNIQAFKLDSKLINGQNPANFAQIDQNVTVKGPVKIQNIAVENNLIIRDKDNSFTNKTELHQRYHGKITVHGNLYVNNFSILPNTTVTLNGNTFPMEALNQYWTKDGNQTIPTQLEAQKGITVPHLQTKYLNNVPMERFAVNSNKTQIKGPLVFKNATVYGNVVLHKTAITQSFNLSKLAFEAVKNDGKPYHIKGKKTFRNTLVANRLSSPANVTLYTNQLSGINKFKRVTVEGDVVGNVHTELINNINITKLMENVLPLDRSQNLSHMAFKRVAVENLRVERINGINVTKYMTILEGLLKSKHFKQINIKGNVTLQQIQDLKTINAHDIRQLLEKQQSEINQEVTFLGDVKFSGKANITNLKTRIINGIDFLNLTRRHFHKISNQTVSGKYTFTTLKTNQLYTKRINDMNVENLIDISSKKPQRLSAPLGIILKNATFKKSIKSNDMWPCDIHKAMDNIRYPQTQEWNSVEIIGNVSFLDKTCDLMRIIEKSVKKTKRNIILAPVHITEHVLADHVRIENLLSNINLTDLINDVVLADSDEEQIITGHKTFSNHISADYVTITENADIPFVNRVYIPELYRRIIRKDEINNVTILGRKTFFAGLQADRVFVDNVGQLKPENIVTLANLREIPNAIFDAIEITNDLNVEFINNYNISDVLANRVLINTTKKQIVHSVCYFDDLEVSGDLTTPVINNVNLKDVVFDIGEQKINSLKKFQQDIMIFGNLATENINGINITEAYKNAVLPGSSDIIVGSITRQKSEKFIGNIDAVPENTKEIMNNPANNTEKLKILAMSPEIKSIIEESLPKVKHMPKELMYIEKSEDLQIGIQNAIDARVTKIKDYTLIYIISEESHDQCSLPEGCKCLIQHTLEVSPHLSVALISSEARQRTYSYDTDTLTIHVQTSSISTDQRCRANSTDEISTLHWSTRSSNISDTTNTYPVMFTGYLRAVEFFTLGGTTYAVLALYYDPITDTHDLNCTIIRFKDDKTSASEIQQIETHRASTLHILHTAQGVIMIIGNVADQSYTKIYKFNDDLQKFELLRSLSFGCTKAVGVVLRTDSLIILANEDASLQVLRYHPNFNNYYFYQALQVAEPVLGISVFYIGDFGISDAYLCIVTEDNYRIYSFQYIDGWKLESRGLIRGLRNLIPVEIEHQLYLFAASTKQSSLLKVAQFGALR</sequence>
<evidence type="ECO:0000313" key="2">
    <source>
        <dbReference type="EnsemblMetazoa" id="XP_019764906.1"/>
    </source>
</evidence>
<dbReference type="EnsemblMetazoa" id="XM_019909347.1">
    <property type="protein sequence ID" value="XP_019764906.1"/>
    <property type="gene ID" value="LOC109540857"/>
</dbReference>
<feature type="chain" id="PRO_5043905262" description="VWFD domain-containing protein" evidence="1">
    <location>
        <begin position="22"/>
        <end position="1875"/>
    </location>
</feature>
<evidence type="ECO:0008006" key="4">
    <source>
        <dbReference type="Google" id="ProtNLM"/>
    </source>
</evidence>
<dbReference type="Proteomes" id="UP000019118">
    <property type="component" value="Unassembled WGS sequence"/>
</dbReference>
<dbReference type="KEGG" id="dpa:109540857"/>